<name>A0ABM9EAE2_9HYPH</name>
<dbReference type="SUPFAM" id="SSF46894">
    <property type="entry name" value="C-terminal effector domain of the bipartite response regulators"/>
    <property type="match status" value="1"/>
</dbReference>
<dbReference type="SMART" id="SM00862">
    <property type="entry name" value="Trans_reg_C"/>
    <property type="match status" value="1"/>
</dbReference>
<evidence type="ECO:0000256" key="1">
    <source>
        <dbReference type="ARBA" id="ARBA00023125"/>
    </source>
</evidence>
<organism evidence="4 5">
    <name type="scientific">Mesorhizobium escarrei</name>
    <dbReference type="NCBI Taxonomy" id="666018"/>
    <lineage>
        <taxon>Bacteria</taxon>
        <taxon>Pseudomonadati</taxon>
        <taxon>Pseudomonadota</taxon>
        <taxon>Alphaproteobacteria</taxon>
        <taxon>Hyphomicrobiales</taxon>
        <taxon>Phyllobacteriaceae</taxon>
        <taxon>Mesorhizobium</taxon>
    </lineage>
</organism>
<comment type="caution">
    <text evidence="4">The sequence shown here is derived from an EMBL/GenBank/DDBJ whole genome shotgun (WGS) entry which is preliminary data.</text>
</comment>
<dbReference type="InterPro" id="IPR016032">
    <property type="entry name" value="Sig_transdc_resp-reg_C-effctor"/>
</dbReference>
<dbReference type="Gene3D" id="1.10.10.10">
    <property type="entry name" value="Winged helix-like DNA-binding domain superfamily/Winged helix DNA-binding domain"/>
    <property type="match status" value="1"/>
</dbReference>
<protein>
    <recommendedName>
        <fullName evidence="3">OmpR/PhoB-type domain-containing protein</fullName>
    </recommendedName>
</protein>
<accession>A0ABM9EAE2</accession>
<evidence type="ECO:0000259" key="3">
    <source>
        <dbReference type="PROSITE" id="PS51755"/>
    </source>
</evidence>
<evidence type="ECO:0000256" key="2">
    <source>
        <dbReference type="PROSITE-ProRule" id="PRU01091"/>
    </source>
</evidence>
<reference evidence="4 5" key="1">
    <citation type="submission" date="2022-03" db="EMBL/GenBank/DDBJ databases">
        <authorList>
            <person name="Brunel B."/>
        </authorList>
    </citation>
    <scope>NUCLEOTIDE SEQUENCE [LARGE SCALE GENOMIC DNA]</scope>
    <source>
        <strain evidence="4">STM5069sample</strain>
    </source>
</reference>
<gene>
    <name evidence="4" type="ORF">MES5069_490088</name>
</gene>
<dbReference type="Pfam" id="PF00486">
    <property type="entry name" value="Trans_reg_C"/>
    <property type="match status" value="1"/>
</dbReference>
<feature type="DNA-binding region" description="OmpR/PhoB-type" evidence="2">
    <location>
        <begin position="32"/>
        <end position="130"/>
    </location>
</feature>
<dbReference type="PANTHER" id="PTHR47691">
    <property type="entry name" value="REGULATOR-RELATED"/>
    <property type="match status" value="1"/>
</dbReference>
<dbReference type="PROSITE" id="PS51755">
    <property type="entry name" value="OMPR_PHOB"/>
    <property type="match status" value="1"/>
</dbReference>
<keyword evidence="5" id="KW-1185">Reference proteome</keyword>
<evidence type="ECO:0000313" key="5">
    <source>
        <dbReference type="Proteomes" id="UP001153050"/>
    </source>
</evidence>
<dbReference type="PANTHER" id="PTHR47691:SF3">
    <property type="entry name" value="HTH-TYPE TRANSCRIPTIONAL REGULATOR RV0890C-RELATED"/>
    <property type="match status" value="1"/>
</dbReference>
<proteinExistence type="predicted"/>
<dbReference type="EMBL" id="CAKXZT010000145">
    <property type="protein sequence ID" value="CAH2405785.1"/>
    <property type="molecule type" value="Genomic_DNA"/>
</dbReference>
<dbReference type="RefSeq" id="WP_254020538.1">
    <property type="nucleotide sequence ID" value="NZ_CAKXZT010000145.1"/>
</dbReference>
<sequence>MGASGLTVIFDRLPSSKPAALTQFDPRRLSVRGEVAFGPFRLFPRQFLLLEGDKPVPLGSRALGILIALLERPGELVSKQELMARVWPDIFVVPTNLTVHISTLRRMLRDGRDGNRFIINIPGRGYQFVASVHTSPQRKMSLETMRQIAPTLVERVQIHPLSDSGARSAPTVRL</sequence>
<dbReference type="Proteomes" id="UP001153050">
    <property type="component" value="Unassembled WGS sequence"/>
</dbReference>
<dbReference type="InterPro" id="IPR001867">
    <property type="entry name" value="OmpR/PhoB-type_DNA-bd"/>
</dbReference>
<dbReference type="CDD" id="cd00383">
    <property type="entry name" value="trans_reg_C"/>
    <property type="match status" value="1"/>
</dbReference>
<feature type="domain" description="OmpR/PhoB-type" evidence="3">
    <location>
        <begin position="32"/>
        <end position="130"/>
    </location>
</feature>
<dbReference type="InterPro" id="IPR036388">
    <property type="entry name" value="WH-like_DNA-bd_sf"/>
</dbReference>
<keyword evidence="1 2" id="KW-0238">DNA-binding</keyword>
<evidence type="ECO:0000313" key="4">
    <source>
        <dbReference type="EMBL" id="CAH2405785.1"/>
    </source>
</evidence>